<evidence type="ECO:0000256" key="1">
    <source>
        <dbReference type="SAM" id="MobiDB-lite"/>
    </source>
</evidence>
<accession>A0A812BDV1</accession>
<protein>
    <submittedName>
        <fullName evidence="2">Uncharacterized protein</fullName>
    </submittedName>
</protein>
<sequence length="223" mass="25307">MCLQTFLVSSDSEFRRLLEGVFLQHRLRKEMRLLNSRQQHLRTLCTDVHFRVYNKTNANVPYPTGIVTHSPILSPSRPSPTTHSNSLSEPTPTVSDYTINSLFTANSLSEPTVSDYTSILFPSRPSRTTHSNSLSEPTVSDYTLQFSFRADRLGLHTPILFLSRPSLTTHSNSLSEPTVSDYTLQFSFRADRLALYTRPSGTTHYNSLSEPTVLIFLIINYYP</sequence>
<feature type="compositionally biased region" description="Polar residues" evidence="1">
    <location>
        <begin position="79"/>
        <end position="92"/>
    </location>
</feature>
<proteinExistence type="predicted"/>
<reference evidence="2" key="1">
    <citation type="submission" date="2021-01" db="EMBL/GenBank/DDBJ databases">
        <authorList>
            <person name="Li R."/>
            <person name="Bekaert M."/>
        </authorList>
    </citation>
    <scope>NUCLEOTIDE SEQUENCE</scope>
    <source>
        <strain evidence="2">Farmed</strain>
    </source>
</reference>
<keyword evidence="3" id="KW-1185">Reference proteome</keyword>
<feature type="region of interest" description="Disordered" evidence="1">
    <location>
        <begin position="71"/>
        <end position="92"/>
    </location>
</feature>
<dbReference type="EMBL" id="CAHIKZ030000465">
    <property type="protein sequence ID" value="CAE1175789.1"/>
    <property type="molecule type" value="Genomic_DNA"/>
</dbReference>
<dbReference type="Proteomes" id="UP000597762">
    <property type="component" value="Unassembled WGS sequence"/>
</dbReference>
<gene>
    <name evidence="2" type="ORF">SPHA_13832</name>
</gene>
<evidence type="ECO:0000313" key="3">
    <source>
        <dbReference type="Proteomes" id="UP000597762"/>
    </source>
</evidence>
<dbReference type="AlphaFoldDB" id="A0A812BDV1"/>
<evidence type="ECO:0000313" key="2">
    <source>
        <dbReference type="EMBL" id="CAE1175789.1"/>
    </source>
</evidence>
<name>A0A812BDV1_ACAPH</name>
<comment type="caution">
    <text evidence="2">The sequence shown here is derived from an EMBL/GenBank/DDBJ whole genome shotgun (WGS) entry which is preliminary data.</text>
</comment>
<organism evidence="2 3">
    <name type="scientific">Acanthosepion pharaonis</name>
    <name type="common">Pharaoh cuttlefish</name>
    <name type="synonym">Sepia pharaonis</name>
    <dbReference type="NCBI Taxonomy" id="158019"/>
    <lineage>
        <taxon>Eukaryota</taxon>
        <taxon>Metazoa</taxon>
        <taxon>Spiralia</taxon>
        <taxon>Lophotrochozoa</taxon>
        <taxon>Mollusca</taxon>
        <taxon>Cephalopoda</taxon>
        <taxon>Coleoidea</taxon>
        <taxon>Decapodiformes</taxon>
        <taxon>Sepiida</taxon>
        <taxon>Sepiina</taxon>
        <taxon>Sepiidae</taxon>
        <taxon>Acanthosepion</taxon>
    </lineage>
</organism>